<sequence>MSETTSGSDLDVGVQLYSVRELLATDRAATFAALAAGGIGFLEPYDVISDPGGLRADAEAAGLAIRSAHVKIPADLAELPALADTVAGLGADTLVVPRSEPAEWSTSADIGRVADRLALVIDIAAGAGLRVAYHNHHWEAGPLADGRSGLLELLAAAPSELLFQLDLYWAHVGGADVVELIRALGPRLHSVHVKDGPGIVEGDQTVLGRGVLGLAAMLAEVPASAARILEIDRCADPVLDVLVANRAALPAMDSRVSEVSS</sequence>
<dbReference type="Proteomes" id="UP000185511">
    <property type="component" value="Chromosome"/>
</dbReference>
<dbReference type="Gene3D" id="3.20.20.150">
    <property type="entry name" value="Divalent-metal-dependent TIM barrel enzymes"/>
    <property type="match status" value="1"/>
</dbReference>
<protein>
    <submittedName>
        <fullName evidence="2">Xylose isomerase-like enzyme</fullName>
    </submittedName>
</protein>
<dbReference type="SUPFAM" id="SSF51658">
    <property type="entry name" value="Xylose isomerase-like"/>
    <property type="match status" value="1"/>
</dbReference>
<feature type="domain" description="Xylose isomerase-like TIM barrel" evidence="1">
    <location>
        <begin position="79"/>
        <end position="221"/>
    </location>
</feature>
<dbReference type="InterPro" id="IPR050312">
    <property type="entry name" value="IolE/XylAMocC-like"/>
</dbReference>
<dbReference type="RefSeq" id="WP_075765372.1">
    <property type="nucleotide sequence ID" value="NZ_CP016076.1"/>
</dbReference>
<keyword evidence="2" id="KW-0413">Isomerase</keyword>
<dbReference type="GO" id="GO:0016853">
    <property type="term" value="F:isomerase activity"/>
    <property type="evidence" value="ECO:0007669"/>
    <property type="project" value="UniProtKB-KW"/>
</dbReference>
<accession>A0AAC9LGI9</accession>
<dbReference type="KEGG" id="acad:UA74_22155"/>
<keyword evidence="3" id="KW-1185">Reference proteome</keyword>
<evidence type="ECO:0000313" key="3">
    <source>
        <dbReference type="Proteomes" id="UP000185511"/>
    </source>
</evidence>
<reference evidence="3" key="1">
    <citation type="submission" date="2016-06" db="EMBL/GenBank/DDBJ databases">
        <title>Complete genome sequence of Actinoalloteichus fjordicus DSM 46855 (=ADI127-17), type strain of the new species Actinoalloteichus fjordicus.</title>
        <authorList>
            <person name="Ruckert C."/>
            <person name="Nouioui I."/>
            <person name="Willmese J."/>
            <person name="van Wezel G."/>
            <person name="Klenk H.-P."/>
            <person name="Kalinowski J."/>
            <person name="Zotchev S.B."/>
        </authorList>
    </citation>
    <scope>NUCLEOTIDE SEQUENCE [LARGE SCALE GENOMIC DNA]</scope>
    <source>
        <strain evidence="3">ADI127-7</strain>
    </source>
</reference>
<dbReference type="EMBL" id="CP016076">
    <property type="protein sequence ID" value="APU16449.1"/>
    <property type="molecule type" value="Genomic_DNA"/>
</dbReference>
<evidence type="ECO:0000313" key="2">
    <source>
        <dbReference type="EMBL" id="APU16449.1"/>
    </source>
</evidence>
<proteinExistence type="predicted"/>
<dbReference type="Pfam" id="PF01261">
    <property type="entry name" value="AP_endonuc_2"/>
    <property type="match status" value="1"/>
</dbReference>
<dbReference type="AlphaFoldDB" id="A0AAC9LGI9"/>
<evidence type="ECO:0000259" key="1">
    <source>
        <dbReference type="Pfam" id="PF01261"/>
    </source>
</evidence>
<dbReference type="InterPro" id="IPR013022">
    <property type="entry name" value="Xyl_isomerase-like_TIM-brl"/>
</dbReference>
<dbReference type="InterPro" id="IPR036237">
    <property type="entry name" value="Xyl_isomerase-like_sf"/>
</dbReference>
<organism evidence="2 3">
    <name type="scientific">Actinoalloteichus fjordicus</name>
    <dbReference type="NCBI Taxonomy" id="1612552"/>
    <lineage>
        <taxon>Bacteria</taxon>
        <taxon>Bacillati</taxon>
        <taxon>Actinomycetota</taxon>
        <taxon>Actinomycetes</taxon>
        <taxon>Pseudonocardiales</taxon>
        <taxon>Pseudonocardiaceae</taxon>
        <taxon>Actinoalloteichus</taxon>
    </lineage>
</organism>
<dbReference type="PANTHER" id="PTHR12110">
    <property type="entry name" value="HYDROXYPYRUVATE ISOMERASE"/>
    <property type="match status" value="1"/>
</dbReference>
<gene>
    <name evidence="2" type="ORF">UA74_22155</name>
</gene>
<name>A0AAC9LGI9_9PSEU</name>
<dbReference type="PANTHER" id="PTHR12110:SF41">
    <property type="entry name" value="INOSOSE DEHYDRATASE"/>
    <property type="match status" value="1"/>
</dbReference>